<dbReference type="AlphaFoldDB" id="A0A433WLL4"/>
<dbReference type="Proteomes" id="UP000281028">
    <property type="component" value="Unassembled WGS sequence"/>
</dbReference>
<dbReference type="SUPFAM" id="SSF52949">
    <property type="entry name" value="Macro domain-like"/>
    <property type="match status" value="1"/>
</dbReference>
<dbReference type="Pfam" id="PF10021">
    <property type="entry name" value="PARG_cat_microb"/>
    <property type="match status" value="1"/>
</dbReference>
<comment type="caution">
    <text evidence="1">The sequence shown here is derived from an EMBL/GenBank/DDBJ whole genome shotgun (WGS) entry which is preliminary data.</text>
</comment>
<evidence type="ECO:0000313" key="1">
    <source>
        <dbReference type="EMBL" id="NSL86419.1"/>
    </source>
</evidence>
<dbReference type="Gene3D" id="3.40.220.10">
    <property type="entry name" value="Leucine Aminopeptidase, subunit E, domain 1"/>
    <property type="match status" value="1"/>
</dbReference>
<protein>
    <submittedName>
        <fullName evidence="1">TIGR02452 family protein</fullName>
    </submittedName>
</protein>
<sequence length="282" mass="31302">MKRKTRAGTARETVDILEEGSYTNSRDKIISLQPALKYAVENTVRYYPEDGGLLQNVTGPAFPQTIMEVTPETTFAAAHRLVVQEQLENVCCLNFASAKNPGGGFLKGSQAQEESLARASALYSCLGSQPDFYLTNRAHPSCLYTDNILFSPQVPVFRNDADELLDNYYCVSVITAPAVNTGAVKFKEPQHVDSIAPVMLDRIERLLAIAVAQRQSTLILGAWGCGVFRNKPEDVATWFAAHLLDNPRFRHAFSRIVFAIYDSSDEKQTLKTFESKFSAHVI</sequence>
<organism evidence="1 2">
    <name type="scientific">Chitinophaga solisilvae</name>
    <dbReference type="NCBI Taxonomy" id="1233460"/>
    <lineage>
        <taxon>Bacteria</taxon>
        <taxon>Pseudomonadati</taxon>
        <taxon>Bacteroidota</taxon>
        <taxon>Chitinophagia</taxon>
        <taxon>Chitinophagales</taxon>
        <taxon>Chitinophagaceae</taxon>
        <taxon>Chitinophaga</taxon>
    </lineage>
</organism>
<reference evidence="1" key="1">
    <citation type="submission" date="2020-05" db="EMBL/GenBank/DDBJ databases">
        <title>Chitinophaga laudate sp. nov., isolated from a tropical peat swamp.</title>
        <authorList>
            <person name="Goh C.B.S."/>
            <person name="Lee M.S."/>
            <person name="Parimannan S."/>
            <person name="Pasbakhsh P."/>
            <person name="Yule C.M."/>
            <person name="Rajandas H."/>
            <person name="Loke S."/>
            <person name="Croft L."/>
            <person name="Tan J.B.L."/>
        </authorList>
    </citation>
    <scope>NUCLEOTIDE SEQUENCE</scope>
    <source>
        <strain evidence="1">Mgbs1</strain>
    </source>
</reference>
<dbReference type="PANTHER" id="PTHR35596:SF1">
    <property type="entry name" value="MICROBIAL-TYPE PARG CATALYTIC DOMAIN-CONTAINING PROTEIN"/>
    <property type="match status" value="1"/>
</dbReference>
<dbReference type="InterPro" id="IPR012664">
    <property type="entry name" value="CHP02452"/>
</dbReference>
<dbReference type="NCBIfam" id="TIGR02452">
    <property type="entry name" value="TIGR02452 family protein"/>
    <property type="match status" value="1"/>
</dbReference>
<gene>
    <name evidence="1" type="ORF">ECE50_006240</name>
</gene>
<dbReference type="EMBL" id="RIAR02000001">
    <property type="protein sequence ID" value="NSL86419.1"/>
    <property type="molecule type" value="Genomic_DNA"/>
</dbReference>
<dbReference type="InterPro" id="IPR019261">
    <property type="entry name" value="PARG_cat_microbial"/>
</dbReference>
<proteinExistence type="predicted"/>
<dbReference type="PANTHER" id="PTHR35596">
    <property type="entry name" value="DUF2263 DOMAIN-CONTAINING PROTEIN"/>
    <property type="match status" value="1"/>
</dbReference>
<dbReference type="InterPro" id="IPR043472">
    <property type="entry name" value="Macro_dom-like"/>
</dbReference>
<accession>A0A433WLL4</accession>
<dbReference type="OrthoDB" id="9806181at2"/>
<dbReference type="PIRSF" id="PIRSF014899">
    <property type="entry name" value="UCP014899"/>
    <property type="match status" value="1"/>
</dbReference>
<evidence type="ECO:0000313" key="2">
    <source>
        <dbReference type="Proteomes" id="UP000281028"/>
    </source>
</evidence>
<name>A0A433WLL4_9BACT</name>
<keyword evidence="2" id="KW-1185">Reference proteome</keyword>